<dbReference type="InterPro" id="IPR000843">
    <property type="entry name" value="HTH_LacI"/>
</dbReference>
<evidence type="ECO:0000313" key="6">
    <source>
        <dbReference type="EMBL" id="MDN4533412.1"/>
    </source>
</evidence>
<dbReference type="Proteomes" id="UP001171687">
    <property type="component" value="Unassembled WGS sequence"/>
</dbReference>
<reference evidence="5" key="1">
    <citation type="submission" date="2023-07" db="EMBL/GenBank/DDBJ databases">
        <title>Evaluation of the beneficial properties of pineapple isolates.</title>
        <authorList>
            <person name="Adefiranye O."/>
        </authorList>
    </citation>
    <scope>NUCLEOTIDE SEQUENCE</scope>
    <source>
        <strain evidence="5">PAPLE_T1</strain>
    </source>
</reference>
<keyword evidence="3" id="KW-0804">Transcription</keyword>
<dbReference type="SUPFAM" id="SSF47413">
    <property type="entry name" value="lambda repressor-like DNA-binding domains"/>
    <property type="match status" value="1"/>
</dbReference>
<evidence type="ECO:0000313" key="7">
    <source>
        <dbReference type="Proteomes" id="UP001171687"/>
    </source>
</evidence>
<feature type="domain" description="HTH lacI-type" evidence="4">
    <location>
        <begin position="2"/>
        <end position="58"/>
    </location>
</feature>
<dbReference type="PROSITE" id="PS50932">
    <property type="entry name" value="HTH_LACI_2"/>
    <property type="match status" value="1"/>
</dbReference>
<dbReference type="SMART" id="SM00354">
    <property type="entry name" value="HTH_LACI"/>
    <property type="match status" value="1"/>
</dbReference>
<dbReference type="RefSeq" id="WP_150888284.1">
    <property type="nucleotide sequence ID" value="NZ_CAKZJA010000015.1"/>
</dbReference>
<dbReference type="SUPFAM" id="SSF53822">
    <property type="entry name" value="Periplasmic binding protein-like I"/>
    <property type="match status" value="1"/>
</dbReference>
<evidence type="ECO:0000313" key="5">
    <source>
        <dbReference type="EMBL" id="MDN4533086.1"/>
    </source>
</evidence>
<proteinExistence type="predicted"/>
<dbReference type="PANTHER" id="PTHR30146">
    <property type="entry name" value="LACI-RELATED TRANSCRIPTIONAL REPRESSOR"/>
    <property type="match status" value="1"/>
</dbReference>
<organism evidence="5 7">
    <name type="scientific">Staphylococcus auricularis</name>
    <dbReference type="NCBI Taxonomy" id="29379"/>
    <lineage>
        <taxon>Bacteria</taxon>
        <taxon>Bacillati</taxon>
        <taxon>Bacillota</taxon>
        <taxon>Bacilli</taxon>
        <taxon>Bacillales</taxon>
        <taxon>Staphylococcaceae</taxon>
        <taxon>Staphylococcus</taxon>
    </lineage>
</organism>
<sequence>MATLKDISDKTGYSLATVSRVLNYDSSLAVSNETKRTILEAAEALAYSKNRNERKNYSKTKIICLLSLAEEEELDKLYYISIRVGIENKCNQLGIQALRFYNDIESMKNENFDGVIAVGKFSNQHVTELKSLTNHVVFVDFSPAEEDFDAVMVDFKKAIQKVIDYCLNTHYNNIYFLGGQETLSDKKTLIEEDVRTKEYCRYMKKLGIYDEKNISIGDFSAESGYHNTKTLLKRSEDTLPDVIIAASDPIAIGALKAINETNYTIPNDIAVVGFNDISIAAFVYPTLTTVKVYTELMGESAVDLLLEQLNGRTITKTLYIATELVIRESLK</sequence>
<comment type="caution">
    <text evidence="5">The sequence shown here is derived from an EMBL/GenBank/DDBJ whole genome shotgun (WGS) entry which is preliminary data.</text>
</comment>
<dbReference type="Gene3D" id="1.10.260.40">
    <property type="entry name" value="lambda repressor-like DNA-binding domains"/>
    <property type="match status" value="1"/>
</dbReference>
<keyword evidence="2 5" id="KW-0238">DNA-binding</keyword>
<evidence type="ECO:0000259" key="4">
    <source>
        <dbReference type="PROSITE" id="PS50932"/>
    </source>
</evidence>
<dbReference type="InterPro" id="IPR010982">
    <property type="entry name" value="Lambda_DNA-bd_dom_sf"/>
</dbReference>
<keyword evidence="1" id="KW-0805">Transcription regulation</keyword>
<dbReference type="CDD" id="cd01392">
    <property type="entry name" value="HTH_LacI"/>
    <property type="match status" value="1"/>
</dbReference>
<dbReference type="EMBL" id="JAUHQC010000010">
    <property type="protein sequence ID" value="MDN4533412.1"/>
    <property type="molecule type" value="Genomic_DNA"/>
</dbReference>
<dbReference type="CDD" id="cd01544">
    <property type="entry name" value="PBP1_GalR"/>
    <property type="match status" value="1"/>
</dbReference>
<dbReference type="GO" id="GO:0000976">
    <property type="term" value="F:transcription cis-regulatory region binding"/>
    <property type="evidence" value="ECO:0007669"/>
    <property type="project" value="TreeGrafter"/>
</dbReference>
<evidence type="ECO:0000256" key="2">
    <source>
        <dbReference type="ARBA" id="ARBA00023125"/>
    </source>
</evidence>
<evidence type="ECO:0000256" key="1">
    <source>
        <dbReference type="ARBA" id="ARBA00023015"/>
    </source>
</evidence>
<dbReference type="Pfam" id="PF13377">
    <property type="entry name" value="Peripla_BP_3"/>
    <property type="match status" value="1"/>
</dbReference>
<protein>
    <submittedName>
        <fullName evidence="5">LacI family DNA-binding transcriptional regulator</fullName>
    </submittedName>
</protein>
<dbReference type="EMBL" id="JAUHQC010000009">
    <property type="protein sequence ID" value="MDN4533086.1"/>
    <property type="molecule type" value="Genomic_DNA"/>
</dbReference>
<accession>A0AAW7MCQ5</accession>
<evidence type="ECO:0000256" key="3">
    <source>
        <dbReference type="ARBA" id="ARBA00023163"/>
    </source>
</evidence>
<name>A0AAW7MCQ5_9STAP</name>
<gene>
    <name evidence="5" type="ORF">QYH67_05785</name>
    <name evidence="6" type="ORF">QYH67_07535</name>
</gene>
<dbReference type="AlphaFoldDB" id="A0AAW7MCQ5"/>
<dbReference type="PANTHER" id="PTHR30146:SF149">
    <property type="entry name" value="HTH-TYPE TRANSCRIPTIONAL REGULATOR EBGR"/>
    <property type="match status" value="1"/>
</dbReference>
<dbReference type="Gene3D" id="3.40.50.2300">
    <property type="match status" value="2"/>
</dbReference>
<dbReference type="InterPro" id="IPR046335">
    <property type="entry name" value="LacI/GalR-like_sensor"/>
</dbReference>
<dbReference type="Pfam" id="PF00356">
    <property type="entry name" value="LacI"/>
    <property type="match status" value="1"/>
</dbReference>
<dbReference type="GO" id="GO:0003700">
    <property type="term" value="F:DNA-binding transcription factor activity"/>
    <property type="evidence" value="ECO:0007669"/>
    <property type="project" value="TreeGrafter"/>
</dbReference>
<dbReference type="InterPro" id="IPR028082">
    <property type="entry name" value="Peripla_BP_I"/>
</dbReference>